<dbReference type="STRING" id="36856.ATB98_12290"/>
<sequence>MLYLKANEWLKDPEISRRDYTAIEKLSAVHLADLFEALFHHTESELAFTAARPTPVLETGMVSHNFMRLEGDSSKVVFEIEQQTVGQGEHKLTFERWDHAANLFHLRDGRKLS</sequence>
<accession>A0A178YR86</accession>
<gene>
    <name evidence="1" type="ORF">ATB98_12290</name>
</gene>
<evidence type="ECO:0000313" key="1">
    <source>
        <dbReference type="EMBL" id="OAP50078.1"/>
    </source>
</evidence>
<evidence type="ECO:0000313" key="2">
    <source>
        <dbReference type="Proteomes" id="UP000078507"/>
    </source>
</evidence>
<dbReference type="EMBL" id="LNQB01000046">
    <property type="protein sequence ID" value="OAP50078.1"/>
    <property type="molecule type" value="Genomic_DNA"/>
</dbReference>
<dbReference type="AlphaFoldDB" id="A0A178YR86"/>
<name>A0A178YR86_SINSA</name>
<organism evidence="1 2">
    <name type="scientific">Sinorhizobium saheli</name>
    <dbReference type="NCBI Taxonomy" id="36856"/>
    <lineage>
        <taxon>Bacteria</taxon>
        <taxon>Pseudomonadati</taxon>
        <taxon>Pseudomonadota</taxon>
        <taxon>Alphaproteobacteria</taxon>
        <taxon>Hyphomicrobiales</taxon>
        <taxon>Rhizobiaceae</taxon>
        <taxon>Sinorhizobium/Ensifer group</taxon>
        <taxon>Sinorhizobium</taxon>
    </lineage>
</organism>
<dbReference type="Proteomes" id="UP000078507">
    <property type="component" value="Unassembled WGS sequence"/>
</dbReference>
<proteinExistence type="predicted"/>
<comment type="caution">
    <text evidence="1">The sequence shown here is derived from an EMBL/GenBank/DDBJ whole genome shotgun (WGS) entry which is preliminary data.</text>
</comment>
<protein>
    <submittedName>
        <fullName evidence="1">Uncharacterized protein</fullName>
    </submittedName>
</protein>
<reference evidence="1 2" key="1">
    <citation type="submission" date="2015-11" db="EMBL/GenBank/DDBJ databases">
        <title>Ensifer anhuiense sp. nov., an effective nitrogen fixation bacterium with Glycine soja.</title>
        <authorList>
            <person name="Yan H."/>
            <person name="Chen W."/>
        </authorList>
    </citation>
    <scope>NUCLEOTIDE SEQUENCE [LARGE SCALE GENOMIC DNA]</scope>
    <source>
        <strain evidence="1 2">LMG 7837</strain>
    </source>
</reference>
<keyword evidence="2" id="KW-1185">Reference proteome</keyword>